<dbReference type="EMBL" id="PNCL01000150">
    <property type="protein sequence ID" value="TMP53423.1"/>
    <property type="molecule type" value="Genomic_DNA"/>
</dbReference>
<evidence type="ECO:0000256" key="5">
    <source>
        <dbReference type="ARBA" id="ARBA00023136"/>
    </source>
</evidence>
<organism evidence="8 10">
    <name type="scientific">Pseudoalteromonas citrea</name>
    <dbReference type="NCBI Taxonomy" id="43655"/>
    <lineage>
        <taxon>Bacteria</taxon>
        <taxon>Pseudomonadati</taxon>
        <taxon>Pseudomonadota</taxon>
        <taxon>Gammaproteobacteria</taxon>
        <taxon>Alteromonadales</taxon>
        <taxon>Pseudoalteromonadaceae</taxon>
        <taxon>Pseudoalteromonas</taxon>
    </lineage>
</organism>
<dbReference type="AlphaFoldDB" id="A0A5S3XIA0"/>
<dbReference type="GO" id="GO:0005886">
    <property type="term" value="C:plasma membrane"/>
    <property type="evidence" value="ECO:0007669"/>
    <property type="project" value="UniProtKB-SubCell"/>
</dbReference>
<reference evidence="8" key="3">
    <citation type="submission" date="2019-09" db="EMBL/GenBank/DDBJ databases">
        <title>Co-occurence of chitin degradation, pigmentation and bioactivity in marine Pseudoalteromonas.</title>
        <authorList>
            <person name="Sonnenschein E.C."/>
            <person name="Bech P.K."/>
        </authorList>
    </citation>
    <scope>NUCLEOTIDE SEQUENCE</scope>
    <source>
        <strain evidence="8">S2231</strain>
        <strain evidence="7">S2233</strain>
    </source>
</reference>
<evidence type="ECO:0000256" key="4">
    <source>
        <dbReference type="ARBA" id="ARBA00022989"/>
    </source>
</evidence>
<dbReference type="Pfam" id="PF01810">
    <property type="entry name" value="LysE"/>
    <property type="match status" value="1"/>
</dbReference>
<dbReference type="Proteomes" id="UP000305730">
    <property type="component" value="Unassembled WGS sequence"/>
</dbReference>
<feature type="transmembrane region" description="Helical" evidence="6">
    <location>
        <begin position="6"/>
        <end position="28"/>
    </location>
</feature>
<accession>A0A5S3XIA0</accession>
<keyword evidence="9" id="KW-1185">Reference proteome</keyword>
<dbReference type="PANTHER" id="PTHR30086:SF20">
    <property type="entry name" value="ARGININE EXPORTER PROTEIN ARGO-RELATED"/>
    <property type="match status" value="1"/>
</dbReference>
<reference evidence="8 10" key="1">
    <citation type="submission" date="2017-12" db="EMBL/GenBank/DDBJ databases">
        <authorList>
            <person name="Paulsen S."/>
            <person name="Gram L.K."/>
        </authorList>
    </citation>
    <scope>NUCLEOTIDE SEQUENCE [LARGE SCALE GENOMIC DNA]</scope>
    <source>
        <strain evidence="8 10">S2231</strain>
        <strain evidence="7">S2233</strain>
    </source>
</reference>
<protein>
    <submittedName>
        <fullName evidence="8">LysE family translocator</fullName>
    </submittedName>
</protein>
<evidence type="ECO:0000313" key="10">
    <source>
        <dbReference type="Proteomes" id="UP000307706"/>
    </source>
</evidence>
<reference evidence="9 10" key="2">
    <citation type="submission" date="2019-06" db="EMBL/GenBank/DDBJ databases">
        <title>Co-occurence of chitin degradation, pigmentation and bioactivity in marine Pseudoalteromonas.</title>
        <authorList>
            <person name="Sonnenschein E.C."/>
            <person name="Bech P.K."/>
        </authorList>
    </citation>
    <scope>NUCLEOTIDE SEQUENCE [LARGE SCALE GENOMIC DNA]</scope>
    <source>
        <strain evidence="10">S2231</strain>
        <strain evidence="9">S2233</strain>
    </source>
</reference>
<evidence type="ECO:0000313" key="7">
    <source>
        <dbReference type="EMBL" id="TMP40790.1"/>
    </source>
</evidence>
<keyword evidence="3 6" id="KW-0812">Transmembrane</keyword>
<comment type="subcellular location">
    <subcellularLocation>
        <location evidence="1">Cell membrane</location>
        <topology evidence="1">Multi-pass membrane protein</topology>
    </subcellularLocation>
</comment>
<comment type="caution">
    <text evidence="8">The sequence shown here is derived from an EMBL/GenBank/DDBJ whole genome shotgun (WGS) entry which is preliminary data.</text>
</comment>
<dbReference type="GO" id="GO:0015171">
    <property type="term" value="F:amino acid transmembrane transporter activity"/>
    <property type="evidence" value="ECO:0007669"/>
    <property type="project" value="TreeGrafter"/>
</dbReference>
<feature type="transmembrane region" description="Helical" evidence="6">
    <location>
        <begin position="148"/>
        <end position="178"/>
    </location>
</feature>
<evidence type="ECO:0000256" key="6">
    <source>
        <dbReference type="SAM" id="Phobius"/>
    </source>
</evidence>
<name>A0A5S3XIA0_9GAMM</name>
<feature type="transmembrane region" description="Helical" evidence="6">
    <location>
        <begin position="190"/>
        <end position="208"/>
    </location>
</feature>
<keyword evidence="2" id="KW-1003">Cell membrane</keyword>
<evidence type="ECO:0000313" key="8">
    <source>
        <dbReference type="EMBL" id="TMP53423.1"/>
    </source>
</evidence>
<feature type="transmembrane region" description="Helical" evidence="6">
    <location>
        <begin position="116"/>
        <end position="136"/>
    </location>
</feature>
<proteinExistence type="predicted"/>
<feature type="transmembrane region" description="Helical" evidence="6">
    <location>
        <begin position="68"/>
        <end position="89"/>
    </location>
</feature>
<keyword evidence="4 6" id="KW-1133">Transmembrane helix</keyword>
<dbReference type="EMBL" id="PNCK01000067">
    <property type="protein sequence ID" value="TMP40790.1"/>
    <property type="molecule type" value="Genomic_DNA"/>
</dbReference>
<gene>
    <name evidence="8" type="ORF">CWB96_21290</name>
    <name evidence="7" type="ORF">CWB97_16880</name>
</gene>
<feature type="transmembrane region" description="Helical" evidence="6">
    <location>
        <begin position="40"/>
        <end position="62"/>
    </location>
</feature>
<dbReference type="PANTHER" id="PTHR30086">
    <property type="entry name" value="ARGININE EXPORTER PROTEIN ARGO"/>
    <property type="match status" value="1"/>
</dbReference>
<evidence type="ECO:0000256" key="3">
    <source>
        <dbReference type="ARBA" id="ARBA00022692"/>
    </source>
</evidence>
<evidence type="ECO:0000256" key="1">
    <source>
        <dbReference type="ARBA" id="ARBA00004651"/>
    </source>
</evidence>
<keyword evidence="5 6" id="KW-0472">Membrane</keyword>
<evidence type="ECO:0000256" key="2">
    <source>
        <dbReference type="ARBA" id="ARBA00022475"/>
    </source>
</evidence>
<dbReference type="OrthoDB" id="9804822at2"/>
<dbReference type="RefSeq" id="WP_138597903.1">
    <property type="nucleotide sequence ID" value="NZ_PNCK01000067.1"/>
</dbReference>
<evidence type="ECO:0000313" key="9">
    <source>
        <dbReference type="Proteomes" id="UP000305730"/>
    </source>
</evidence>
<dbReference type="Proteomes" id="UP000307706">
    <property type="component" value="Unassembled WGS sequence"/>
</dbReference>
<sequence>MIDYSVLPMFLAACFILVVSPGPDLLLIGSYSSKQGVKSGAAITLGIFVAGILQTLFVAFGLAKLLTIIPMLSVALKLMGTLYFLWLGLKLIQQWYAHGVASAAPVQSVNKSGAQLFLIGMLNNLLNPKALLFFALFLPQFTHNGADIFLQILTLGFILIFVALLINLALSVVFSIAGKKLANKFKIGRYVDGILGLLFITLAGRLAFSSEQGA</sequence>
<dbReference type="InterPro" id="IPR001123">
    <property type="entry name" value="LeuE-type"/>
</dbReference>